<dbReference type="AlphaFoldDB" id="A0A2P9HL56"/>
<name>A0A2P9HL56_9HYPH</name>
<protein>
    <submittedName>
        <fullName evidence="1">Uncharacterized protein</fullName>
    </submittedName>
</protein>
<accession>A0A2P9HL56</accession>
<gene>
    <name evidence="1" type="ORF">OHAE_724</name>
</gene>
<reference evidence="2" key="1">
    <citation type="submission" date="2017-12" db="EMBL/GenBank/DDBJ databases">
        <authorList>
            <person name="Diaz M."/>
        </authorList>
    </citation>
    <scope>NUCLEOTIDE SEQUENCE [LARGE SCALE GENOMIC DNA]</scope>
    <source>
        <strain evidence="2">FI11154</strain>
    </source>
</reference>
<proteinExistence type="predicted"/>
<dbReference type="EMBL" id="OOFM01000005">
    <property type="protein sequence ID" value="SPL64857.1"/>
    <property type="molecule type" value="Genomic_DNA"/>
</dbReference>
<dbReference type="Proteomes" id="UP000246073">
    <property type="component" value="Unassembled WGS sequence"/>
</dbReference>
<organism evidence="1 2">
    <name type="scientific">Ochrobactrum soli</name>
    <dbReference type="NCBI Taxonomy" id="2448455"/>
    <lineage>
        <taxon>Bacteria</taxon>
        <taxon>Pseudomonadati</taxon>
        <taxon>Pseudomonadota</taxon>
        <taxon>Alphaproteobacteria</taxon>
        <taxon>Hyphomicrobiales</taxon>
        <taxon>Brucellaceae</taxon>
        <taxon>Brucella/Ochrobactrum group</taxon>
        <taxon>Ochrobactrum</taxon>
    </lineage>
</organism>
<sequence length="64" mass="7243">MAGDLAFPSLPTGFAMRPRRRAIRVGARHLMVPREMPASEVIRNTPPPNAFNESKVIRAVQRFR</sequence>
<evidence type="ECO:0000313" key="2">
    <source>
        <dbReference type="Proteomes" id="UP000246073"/>
    </source>
</evidence>
<evidence type="ECO:0000313" key="1">
    <source>
        <dbReference type="EMBL" id="SPL64857.1"/>
    </source>
</evidence>